<protein>
    <recommendedName>
        <fullName evidence="2">histidine kinase</fullName>
        <ecNumber evidence="2">2.7.13.3</ecNumber>
    </recommendedName>
</protein>
<dbReference type="eggNOG" id="COG4251">
    <property type="taxonomic scope" value="Bacteria"/>
</dbReference>
<dbReference type="GO" id="GO:0000156">
    <property type="term" value="F:phosphorelay response regulator activity"/>
    <property type="evidence" value="ECO:0007669"/>
    <property type="project" value="TreeGrafter"/>
</dbReference>
<keyword evidence="4" id="KW-0808">Transferase</keyword>
<dbReference type="OrthoDB" id="9808408at2"/>
<evidence type="ECO:0000313" key="7">
    <source>
        <dbReference type="EMBL" id="AGX86753.1"/>
    </source>
</evidence>
<evidence type="ECO:0000256" key="5">
    <source>
        <dbReference type="ARBA" id="ARBA00022777"/>
    </source>
</evidence>
<dbReference type="SMART" id="SM00388">
    <property type="entry name" value="HisKA"/>
    <property type="match status" value="1"/>
</dbReference>
<dbReference type="HOGENOM" id="CLU_000445_89_1_4"/>
<dbReference type="PANTHER" id="PTHR42878:SF15">
    <property type="entry name" value="BACTERIOPHYTOCHROME"/>
    <property type="match status" value="1"/>
</dbReference>
<reference evidence="7 8" key="1">
    <citation type="journal article" date="2013" name="Genome Biol.">
        <title>Genomic analysis reveals key aspects of prokaryotic symbiosis in the phototrophic consortium "Chlorochromatium aggregatum".</title>
        <authorList>
            <person name="Liu Z."/>
            <person name="Muller J."/>
            <person name="Li T."/>
            <person name="Alvey R.M."/>
            <person name="Vogl K."/>
            <person name="Frigaard N.U."/>
            <person name="Rockwell N.C."/>
            <person name="Boyd E.S."/>
            <person name="Tomsho L.P."/>
            <person name="Schuster S.C."/>
            <person name="Henke P."/>
            <person name="Rohde M."/>
            <person name="Overmann J."/>
            <person name="Bryant D.A."/>
        </authorList>
    </citation>
    <scope>NUCLEOTIDE SEQUENCE [LARGE SCALE GENOMIC DNA]</scope>
    <source>
        <strain evidence="7">CR</strain>
    </source>
</reference>
<sequence>MNTSTHPPGVLAREVALQRELELARAELQEFTYTVSHDLRAPVRHILAYIQVIAEDFPDLPAEVLSHLQVVSQSAHTLGEQIEGLTRLSRLGTHPLRLQAVDAIALAREVAAQLDATRREGAVEWAFPPDAPAVVADPELLRQLWAHLLGNAWKFTRGKALATIRIDCRRIDGECPLVELGIRDNGVGFASNQAAALGKVFGRLHSKRDFEGLGLGLVSVRRILDRMGGTLAIEGTVNQGCCATVRLPTVV</sequence>
<dbReference type="SUPFAM" id="SSF47384">
    <property type="entry name" value="Homodimeric domain of signal transducing histidine kinase"/>
    <property type="match status" value="1"/>
</dbReference>
<dbReference type="EC" id="2.7.13.3" evidence="2"/>
<proteinExistence type="predicted"/>
<dbReference type="PROSITE" id="PS50109">
    <property type="entry name" value="HIS_KIN"/>
    <property type="match status" value="1"/>
</dbReference>
<dbReference type="KEGG" id="cbx:Cenrod_0645"/>
<keyword evidence="5 7" id="KW-0418">Kinase</keyword>
<dbReference type="Proteomes" id="UP000017184">
    <property type="component" value="Chromosome"/>
</dbReference>
<dbReference type="GO" id="GO:0007234">
    <property type="term" value="P:osmosensory signaling via phosphorelay pathway"/>
    <property type="evidence" value="ECO:0007669"/>
    <property type="project" value="TreeGrafter"/>
</dbReference>
<dbReference type="InterPro" id="IPR036890">
    <property type="entry name" value="HATPase_C_sf"/>
</dbReference>
<dbReference type="EMBL" id="CP004885">
    <property type="protein sequence ID" value="AGX86753.1"/>
    <property type="molecule type" value="Genomic_DNA"/>
</dbReference>
<dbReference type="InterPro" id="IPR036097">
    <property type="entry name" value="HisK_dim/P_sf"/>
</dbReference>
<dbReference type="PRINTS" id="PR00344">
    <property type="entry name" value="BCTRLSENSOR"/>
</dbReference>
<dbReference type="InterPro" id="IPR050351">
    <property type="entry name" value="BphY/WalK/GraS-like"/>
</dbReference>
<dbReference type="InterPro" id="IPR004358">
    <property type="entry name" value="Sig_transdc_His_kin-like_C"/>
</dbReference>
<dbReference type="InterPro" id="IPR005467">
    <property type="entry name" value="His_kinase_dom"/>
</dbReference>
<name>U5N913_9BURK</name>
<evidence type="ECO:0000256" key="4">
    <source>
        <dbReference type="ARBA" id="ARBA00022679"/>
    </source>
</evidence>
<dbReference type="SMART" id="SM00387">
    <property type="entry name" value="HATPase_c"/>
    <property type="match status" value="1"/>
</dbReference>
<dbReference type="GO" id="GO:0030295">
    <property type="term" value="F:protein kinase activator activity"/>
    <property type="evidence" value="ECO:0007669"/>
    <property type="project" value="TreeGrafter"/>
</dbReference>
<accession>U5N913</accession>
<dbReference type="PANTHER" id="PTHR42878">
    <property type="entry name" value="TWO-COMPONENT HISTIDINE KINASE"/>
    <property type="match status" value="1"/>
</dbReference>
<evidence type="ECO:0000256" key="1">
    <source>
        <dbReference type="ARBA" id="ARBA00000085"/>
    </source>
</evidence>
<feature type="domain" description="Histidine kinase" evidence="6">
    <location>
        <begin position="34"/>
        <end position="251"/>
    </location>
</feature>
<dbReference type="RefSeq" id="WP_022771574.1">
    <property type="nucleotide sequence ID" value="NC_022576.1"/>
</dbReference>
<evidence type="ECO:0000256" key="2">
    <source>
        <dbReference type="ARBA" id="ARBA00012438"/>
    </source>
</evidence>
<dbReference type="InterPro" id="IPR003661">
    <property type="entry name" value="HisK_dim/P_dom"/>
</dbReference>
<comment type="catalytic activity">
    <reaction evidence="1">
        <text>ATP + protein L-histidine = ADP + protein N-phospho-L-histidine.</text>
        <dbReference type="EC" id="2.7.13.3"/>
    </reaction>
</comment>
<dbReference type="Pfam" id="PF02518">
    <property type="entry name" value="HATPase_c"/>
    <property type="match status" value="1"/>
</dbReference>
<dbReference type="SUPFAM" id="SSF55874">
    <property type="entry name" value="ATPase domain of HSP90 chaperone/DNA topoisomerase II/histidine kinase"/>
    <property type="match status" value="1"/>
</dbReference>
<dbReference type="InterPro" id="IPR003594">
    <property type="entry name" value="HATPase_dom"/>
</dbReference>
<keyword evidence="8" id="KW-1185">Reference proteome</keyword>
<dbReference type="Pfam" id="PF00512">
    <property type="entry name" value="HisKA"/>
    <property type="match status" value="1"/>
</dbReference>
<dbReference type="GO" id="GO:0000155">
    <property type="term" value="F:phosphorelay sensor kinase activity"/>
    <property type="evidence" value="ECO:0007669"/>
    <property type="project" value="InterPro"/>
</dbReference>
<dbReference type="Gene3D" id="1.10.287.130">
    <property type="match status" value="1"/>
</dbReference>
<evidence type="ECO:0000259" key="6">
    <source>
        <dbReference type="PROSITE" id="PS50109"/>
    </source>
</evidence>
<organism evidence="7 8">
    <name type="scientific">Candidatus Symbiobacter mobilis CR</name>
    <dbReference type="NCBI Taxonomy" id="946483"/>
    <lineage>
        <taxon>Bacteria</taxon>
        <taxon>Pseudomonadati</taxon>
        <taxon>Pseudomonadota</taxon>
        <taxon>Betaproteobacteria</taxon>
        <taxon>Burkholderiales</taxon>
        <taxon>Comamonadaceae</taxon>
    </lineage>
</organism>
<dbReference type="AlphaFoldDB" id="U5N913"/>
<dbReference type="STRING" id="946483.Cenrod_0645"/>
<dbReference type="CDD" id="cd00082">
    <property type="entry name" value="HisKA"/>
    <property type="match status" value="1"/>
</dbReference>
<evidence type="ECO:0000256" key="3">
    <source>
        <dbReference type="ARBA" id="ARBA00022553"/>
    </source>
</evidence>
<gene>
    <name evidence="7" type="ORF">Cenrod_0645</name>
</gene>
<dbReference type="Gene3D" id="3.30.565.10">
    <property type="entry name" value="Histidine kinase-like ATPase, C-terminal domain"/>
    <property type="match status" value="1"/>
</dbReference>
<evidence type="ECO:0000313" key="8">
    <source>
        <dbReference type="Proteomes" id="UP000017184"/>
    </source>
</evidence>
<keyword evidence="3" id="KW-0597">Phosphoprotein</keyword>